<dbReference type="RefSeq" id="WP_187537389.1">
    <property type="nucleotide sequence ID" value="NZ_BAABJT010000001.1"/>
</dbReference>
<name>A0A7G9SG22_9SPHN</name>
<dbReference type="PANTHER" id="PTHR30069">
    <property type="entry name" value="TONB-DEPENDENT OUTER MEMBRANE RECEPTOR"/>
    <property type="match status" value="1"/>
</dbReference>
<evidence type="ECO:0000313" key="6">
    <source>
        <dbReference type="Proteomes" id="UP000515971"/>
    </source>
</evidence>
<feature type="compositionally biased region" description="Low complexity" evidence="2">
    <location>
        <begin position="37"/>
        <end position="51"/>
    </location>
</feature>
<dbReference type="SUPFAM" id="SSF56935">
    <property type="entry name" value="Porins"/>
    <property type="match status" value="1"/>
</dbReference>
<dbReference type="PANTHER" id="PTHR30069:SF29">
    <property type="entry name" value="HEMOGLOBIN AND HEMOGLOBIN-HAPTOGLOBIN-BINDING PROTEIN 1-RELATED"/>
    <property type="match status" value="1"/>
</dbReference>
<dbReference type="EMBL" id="CP060718">
    <property type="protein sequence ID" value="QNN66797.1"/>
    <property type="molecule type" value="Genomic_DNA"/>
</dbReference>
<dbReference type="InterPro" id="IPR037066">
    <property type="entry name" value="Plug_dom_sf"/>
</dbReference>
<dbReference type="Gene3D" id="2.170.130.10">
    <property type="entry name" value="TonB-dependent receptor, plug domain"/>
    <property type="match status" value="1"/>
</dbReference>
<dbReference type="Proteomes" id="UP000515971">
    <property type="component" value="Chromosome"/>
</dbReference>
<feature type="region of interest" description="Disordered" evidence="2">
    <location>
        <begin position="27"/>
        <end position="53"/>
    </location>
</feature>
<evidence type="ECO:0000313" key="5">
    <source>
        <dbReference type="EMBL" id="QNN66797.1"/>
    </source>
</evidence>
<keyword evidence="6" id="KW-1185">Reference proteome</keyword>
<feature type="signal peptide" evidence="3">
    <location>
        <begin position="1"/>
        <end position="23"/>
    </location>
</feature>
<dbReference type="GO" id="GO:0015344">
    <property type="term" value="F:siderophore uptake transmembrane transporter activity"/>
    <property type="evidence" value="ECO:0007669"/>
    <property type="project" value="TreeGrafter"/>
</dbReference>
<accession>A0A7G9SG22</accession>
<dbReference type="InterPro" id="IPR012910">
    <property type="entry name" value="Plug_dom"/>
</dbReference>
<evidence type="ECO:0000256" key="1">
    <source>
        <dbReference type="ARBA" id="ARBA00022729"/>
    </source>
</evidence>
<evidence type="ECO:0000256" key="3">
    <source>
        <dbReference type="SAM" id="SignalP"/>
    </source>
</evidence>
<dbReference type="KEGG" id="slut:H9L13_08990"/>
<feature type="chain" id="PRO_5029022656" evidence="3">
    <location>
        <begin position="24"/>
        <end position="707"/>
    </location>
</feature>
<organism evidence="5 6">
    <name type="scientific">Sphingomonas lutea</name>
    <dbReference type="NCBI Taxonomy" id="1045317"/>
    <lineage>
        <taxon>Bacteria</taxon>
        <taxon>Pseudomonadati</taxon>
        <taxon>Pseudomonadota</taxon>
        <taxon>Alphaproteobacteria</taxon>
        <taxon>Sphingomonadales</taxon>
        <taxon>Sphingomonadaceae</taxon>
        <taxon>Sphingomonas</taxon>
    </lineage>
</organism>
<feature type="domain" description="TonB-dependent receptor plug" evidence="4">
    <location>
        <begin position="59"/>
        <end position="135"/>
    </location>
</feature>
<keyword evidence="1 3" id="KW-0732">Signal</keyword>
<proteinExistence type="predicted"/>
<evidence type="ECO:0000256" key="2">
    <source>
        <dbReference type="SAM" id="MobiDB-lite"/>
    </source>
</evidence>
<dbReference type="GO" id="GO:0009279">
    <property type="term" value="C:cell outer membrane"/>
    <property type="evidence" value="ECO:0007669"/>
    <property type="project" value="TreeGrafter"/>
</dbReference>
<evidence type="ECO:0000259" key="4">
    <source>
        <dbReference type="Pfam" id="PF07715"/>
    </source>
</evidence>
<keyword evidence="5" id="KW-0675">Receptor</keyword>
<dbReference type="AlphaFoldDB" id="A0A7G9SG22"/>
<reference evidence="5 6" key="1">
    <citation type="submission" date="2020-08" db="EMBL/GenBank/DDBJ databases">
        <title>Genome sequence of Sphingomonas lutea KCTC 23642T.</title>
        <authorList>
            <person name="Hyun D.-W."/>
            <person name="Bae J.-W."/>
        </authorList>
    </citation>
    <scope>NUCLEOTIDE SEQUENCE [LARGE SCALE GENOMIC DNA]</scope>
    <source>
        <strain evidence="5 6">KCTC 23642</strain>
    </source>
</reference>
<dbReference type="GO" id="GO:0044718">
    <property type="term" value="P:siderophore transmembrane transport"/>
    <property type="evidence" value="ECO:0007669"/>
    <property type="project" value="TreeGrafter"/>
</dbReference>
<protein>
    <submittedName>
        <fullName evidence="5">TonB-dependent receptor</fullName>
    </submittedName>
</protein>
<dbReference type="InterPro" id="IPR039426">
    <property type="entry name" value="TonB-dep_rcpt-like"/>
</dbReference>
<dbReference type="Pfam" id="PF07715">
    <property type="entry name" value="Plug"/>
    <property type="match status" value="1"/>
</dbReference>
<gene>
    <name evidence="5" type="ORF">H9L13_08990</name>
</gene>
<sequence length="707" mass="78952">MSPLRWRHAVLLAGMAMISLTDAAVAQSAAEQPSEPDPAVAPKAEPEPAAAGQSRTFVPADFVRFAPRTAYDMLKQVPGFTIRSVNVEDRGLGQASENILINRERIANKQGGAADELQRIPAGNVERIEIVDASSLGIAGLSGQVANVIVKASKAGSGQFEWNPEVRAHFAKPRLYDGSISYRGATGPLDYTLSVKNSSGRGGFGGEILIYDRNETLTERRNEDYHSEYEAPTFKSKFGIDGPGSSVGNLSLAYTPYWNPSFREDRREPLAGDFRTRITENELKGWWYDVNGDWEFGVGPGRLKLIGLAHRKREPLVTTQITTFDSGAPSTGTRFDRDTTIVERVGRAEYAWKGGRNNWQVSVERAFNSLDQKGRLFDLDPSGAFVEQDYPEGSGLVEELRYEAIGTWSRPITDNLDLQLAAGAEISRLARVDSDIPARKFFRPKGSLTLGWRPAENWDASLKINRRVGQISFYDFLSQPNLSSDRESAGNPDLVPPQSWEFEGEVGRNLGPWGKTRLRGWYHRVEDIVDYIPLPNNGQGVGNLPRASKFGGESTSTFQFDPIGWQGAKLDLTAGFEHTGVKDPLTGERRPISSTRDRWFSVSLRHDIPKSDIAWGAYADHSHYVRTFFLTEVYRSWEGPVWAGLFIEHKNVFGLTVRADANNLLNARHRWTRFVYTDWRDRSPIDYIQRNNQLIGPIFSLSVKGTF</sequence>